<proteinExistence type="predicted"/>
<dbReference type="Proteomes" id="UP001235939">
    <property type="component" value="Chromosome 07"/>
</dbReference>
<organism evidence="1 2">
    <name type="scientific">Cordylochernes scorpioides</name>
    <dbReference type="NCBI Taxonomy" id="51811"/>
    <lineage>
        <taxon>Eukaryota</taxon>
        <taxon>Metazoa</taxon>
        <taxon>Ecdysozoa</taxon>
        <taxon>Arthropoda</taxon>
        <taxon>Chelicerata</taxon>
        <taxon>Arachnida</taxon>
        <taxon>Pseudoscorpiones</taxon>
        <taxon>Cheliferoidea</taxon>
        <taxon>Chernetidae</taxon>
        <taxon>Cordylochernes</taxon>
    </lineage>
</organism>
<dbReference type="EMBL" id="CP092869">
    <property type="protein sequence ID" value="UYV70190.1"/>
    <property type="molecule type" value="Genomic_DNA"/>
</dbReference>
<evidence type="ECO:0000313" key="2">
    <source>
        <dbReference type="Proteomes" id="UP001235939"/>
    </source>
</evidence>
<reference evidence="1 2" key="1">
    <citation type="submission" date="2022-01" db="EMBL/GenBank/DDBJ databases">
        <title>A chromosomal length assembly of Cordylochernes scorpioides.</title>
        <authorList>
            <person name="Zeh D."/>
            <person name="Zeh J."/>
        </authorList>
    </citation>
    <scope>NUCLEOTIDE SEQUENCE [LARGE SCALE GENOMIC DNA]</scope>
    <source>
        <strain evidence="1">IN4F17</strain>
        <tissue evidence="1">Whole Body</tissue>
    </source>
</reference>
<gene>
    <name evidence="1" type="ORF">LAZ67_7002121</name>
</gene>
<keyword evidence="2" id="KW-1185">Reference proteome</keyword>
<accession>A0ABY6KRG2</accession>
<sequence>MSAHWCWSKIDKWLIGPILELLPGRTDWWSLLDCDWRSAESTQLETKAITWNPRLRLWPSSCPTAVLDVSRESSLNVVKSTSALNTTQQNYAQIEKEASAIRFGYEKFHQLIYGSQDRSPPLEPT</sequence>
<evidence type="ECO:0000313" key="1">
    <source>
        <dbReference type="EMBL" id="UYV70190.1"/>
    </source>
</evidence>
<name>A0ABY6KRG2_9ARAC</name>
<protein>
    <submittedName>
        <fullName evidence="1">K02A2.6-like</fullName>
    </submittedName>
</protein>